<sequence length="383" mass="40596">MIFPPEEFAARTAKAQAMMAKRGLAALLLTTEPDVRYFTGFLTRFWESPTRPWFLVVPAAGDPVAVIPGIGAALMARTWITDIRCWSAPDLSDDGVTLLADTLRELAGAGDIGLPSGHETHLRMPLEDYARLAQLLAPQRLTGDGGILRSLRLVKSEAEIAQIAEACRIAARAFARVPEIARPGVPLSQVFRRFQVLALEEGADWVPYLAGAAAHGGYADVISPATDRPLESGDVLMLDTGLTRGGYFCDFDRNYSIGPASPAVRDAHARLIEATQEGFDAARPGATAATLFEAMNRIVTLGGGGSGAGGRLGHGLGMQLTEGPSLIPADTTELRPGMVLTLEPGIDLAPGKMLVHEENIVITDAGAAWLSPPADPDIMEIGT</sequence>
<evidence type="ECO:0000313" key="4">
    <source>
        <dbReference type="Proteomes" id="UP000253977"/>
    </source>
</evidence>
<dbReference type="AlphaFoldDB" id="A0A369TNY0"/>
<keyword evidence="3" id="KW-0645">Protease</keyword>
<dbReference type="Pfam" id="PF00557">
    <property type="entry name" value="Peptidase_M24"/>
    <property type="match status" value="1"/>
</dbReference>
<proteinExistence type="predicted"/>
<dbReference type="SUPFAM" id="SSF53092">
    <property type="entry name" value="Creatinase/prolidase N-terminal domain"/>
    <property type="match status" value="1"/>
</dbReference>
<comment type="caution">
    <text evidence="3">The sequence shown here is derived from an EMBL/GenBank/DDBJ whole genome shotgun (WGS) entry which is preliminary data.</text>
</comment>
<evidence type="ECO:0000259" key="2">
    <source>
        <dbReference type="Pfam" id="PF01321"/>
    </source>
</evidence>
<feature type="domain" description="Peptidase M24" evidence="1">
    <location>
        <begin position="162"/>
        <end position="364"/>
    </location>
</feature>
<dbReference type="InterPro" id="IPR000587">
    <property type="entry name" value="Creatinase_N"/>
</dbReference>
<gene>
    <name evidence="3" type="ORF">DU478_10940</name>
</gene>
<dbReference type="GO" id="GO:0004177">
    <property type="term" value="F:aminopeptidase activity"/>
    <property type="evidence" value="ECO:0007669"/>
    <property type="project" value="UniProtKB-KW"/>
</dbReference>
<protein>
    <submittedName>
        <fullName evidence="3">Aminopeptidase P family protein</fullName>
    </submittedName>
</protein>
<dbReference type="Gene3D" id="3.40.350.10">
    <property type="entry name" value="Creatinase/prolidase N-terminal domain"/>
    <property type="match status" value="1"/>
</dbReference>
<dbReference type="PRINTS" id="PR00599">
    <property type="entry name" value="MAPEPTIDASE"/>
</dbReference>
<dbReference type="PANTHER" id="PTHR46112:SF2">
    <property type="entry name" value="XAA-PRO AMINOPEPTIDASE P-RELATED"/>
    <property type="match status" value="1"/>
</dbReference>
<dbReference type="InterPro" id="IPR050659">
    <property type="entry name" value="Peptidase_M24B"/>
</dbReference>
<dbReference type="Pfam" id="PF01321">
    <property type="entry name" value="Creatinase_N"/>
    <property type="match status" value="1"/>
</dbReference>
<dbReference type="Gene3D" id="3.90.230.10">
    <property type="entry name" value="Creatinase/methionine aminopeptidase superfamily"/>
    <property type="match status" value="1"/>
</dbReference>
<reference evidence="3 4" key="1">
    <citation type="submission" date="2018-07" db="EMBL/GenBank/DDBJ databases">
        <title>Thalassococcus profundi sp. nov., a marine bacterium isolated from deep seawater of Okinawa Trough.</title>
        <authorList>
            <person name="Yu M."/>
        </authorList>
    </citation>
    <scope>NUCLEOTIDE SEQUENCE [LARGE SCALE GENOMIC DNA]</scope>
    <source>
        <strain evidence="3 4">WRAS1</strain>
    </source>
</reference>
<organism evidence="3 4">
    <name type="scientific">Thalassococcus profundi</name>
    <dbReference type="NCBI Taxonomy" id="2282382"/>
    <lineage>
        <taxon>Bacteria</taxon>
        <taxon>Pseudomonadati</taxon>
        <taxon>Pseudomonadota</taxon>
        <taxon>Alphaproteobacteria</taxon>
        <taxon>Rhodobacterales</taxon>
        <taxon>Roseobacteraceae</taxon>
        <taxon>Thalassococcus</taxon>
    </lineage>
</organism>
<dbReference type="InterPro" id="IPR000994">
    <property type="entry name" value="Pept_M24"/>
</dbReference>
<dbReference type="InterPro" id="IPR029149">
    <property type="entry name" value="Creatin/AminoP/Spt16_N"/>
</dbReference>
<dbReference type="EMBL" id="QPMK01000006">
    <property type="protein sequence ID" value="RDD66414.1"/>
    <property type="molecule type" value="Genomic_DNA"/>
</dbReference>
<name>A0A369TNY0_9RHOB</name>
<dbReference type="CDD" id="cd01066">
    <property type="entry name" value="APP_MetAP"/>
    <property type="match status" value="1"/>
</dbReference>
<dbReference type="Proteomes" id="UP000253977">
    <property type="component" value="Unassembled WGS sequence"/>
</dbReference>
<accession>A0A369TNY0</accession>
<dbReference type="SUPFAM" id="SSF55920">
    <property type="entry name" value="Creatinase/aminopeptidase"/>
    <property type="match status" value="1"/>
</dbReference>
<keyword evidence="3" id="KW-0031">Aminopeptidase</keyword>
<keyword evidence="4" id="KW-1185">Reference proteome</keyword>
<dbReference type="OrthoDB" id="9806388at2"/>
<dbReference type="PANTHER" id="PTHR46112">
    <property type="entry name" value="AMINOPEPTIDASE"/>
    <property type="match status" value="1"/>
</dbReference>
<evidence type="ECO:0000259" key="1">
    <source>
        <dbReference type="Pfam" id="PF00557"/>
    </source>
</evidence>
<dbReference type="GO" id="GO:0008235">
    <property type="term" value="F:metalloexopeptidase activity"/>
    <property type="evidence" value="ECO:0007669"/>
    <property type="project" value="UniProtKB-ARBA"/>
</dbReference>
<dbReference type="RefSeq" id="WP_114510986.1">
    <property type="nucleotide sequence ID" value="NZ_QPMK01000006.1"/>
</dbReference>
<feature type="domain" description="Creatinase N-terminal" evidence="2">
    <location>
        <begin position="11"/>
        <end position="154"/>
    </location>
</feature>
<dbReference type="InterPro" id="IPR036005">
    <property type="entry name" value="Creatinase/aminopeptidase-like"/>
</dbReference>
<dbReference type="InterPro" id="IPR001714">
    <property type="entry name" value="Pept_M24_MAP"/>
</dbReference>
<evidence type="ECO:0000313" key="3">
    <source>
        <dbReference type="EMBL" id="RDD66414.1"/>
    </source>
</evidence>
<keyword evidence="3" id="KW-0378">Hydrolase</keyword>